<dbReference type="GO" id="GO:0003964">
    <property type="term" value="F:RNA-directed DNA polymerase activity"/>
    <property type="evidence" value="ECO:0007669"/>
    <property type="project" value="UniProtKB-KW"/>
</dbReference>
<dbReference type="AlphaFoldDB" id="A0A0G4GRN3"/>
<gene>
    <name evidence="12" type="ORF">Vbra_127</name>
</gene>
<feature type="compositionally biased region" description="Basic residues" evidence="10">
    <location>
        <begin position="211"/>
        <end position="221"/>
    </location>
</feature>
<dbReference type="PhylomeDB" id="A0A0G4GRN3"/>
<feature type="domain" description="Integrase catalytic" evidence="11">
    <location>
        <begin position="1"/>
        <end position="135"/>
    </location>
</feature>
<evidence type="ECO:0000256" key="2">
    <source>
        <dbReference type="ARBA" id="ARBA00022723"/>
    </source>
</evidence>
<dbReference type="PROSITE" id="PS50994">
    <property type="entry name" value="INTEGRASE"/>
    <property type="match status" value="1"/>
</dbReference>
<sequence length="239" mass="27503">MVFVDDYSRRVSVIPLKRRRDAGTGLRRYIAEVGHIEELRCDGAIELAEGNLLHAAAQFGIAKSFSVPHVHQQNGVAERMIQTLNNTATSMLVTANLPRGFWPWAVQAAAYVRNRCPCRTNKGNTTPYEMWKNFKPDLRKLRVFGCLAYPFVRKHERATKFSPKCDAAIFVGYHPQMKDGYLFWIPRVSIHTSYRFERGKEMATHMGRTLTKRQTLKKRKTQTSSPSMKTPLTHRHCHN</sequence>
<dbReference type="OrthoDB" id="8037646at2759"/>
<dbReference type="GO" id="GO:0016787">
    <property type="term" value="F:hydrolase activity"/>
    <property type="evidence" value="ECO:0007669"/>
    <property type="project" value="UniProtKB-KW"/>
</dbReference>
<evidence type="ECO:0000256" key="5">
    <source>
        <dbReference type="ARBA" id="ARBA00022842"/>
    </source>
</evidence>
<dbReference type="STRING" id="1169540.A0A0G4GRN3"/>
<dbReference type="GO" id="GO:0003676">
    <property type="term" value="F:nucleic acid binding"/>
    <property type="evidence" value="ECO:0007669"/>
    <property type="project" value="InterPro"/>
</dbReference>
<dbReference type="VEuPathDB" id="CryptoDB:Vbra_127"/>
<evidence type="ECO:0000256" key="4">
    <source>
        <dbReference type="ARBA" id="ARBA00022801"/>
    </source>
</evidence>
<protein>
    <recommendedName>
        <fullName evidence="11">Integrase catalytic domain-containing protein</fullName>
    </recommendedName>
</protein>
<evidence type="ECO:0000256" key="3">
    <source>
        <dbReference type="ARBA" id="ARBA00022759"/>
    </source>
</evidence>
<keyword evidence="1" id="KW-0540">Nuclease</keyword>
<keyword evidence="4" id="KW-0378">Hydrolase</keyword>
<evidence type="ECO:0000256" key="8">
    <source>
        <dbReference type="ARBA" id="ARBA00022932"/>
    </source>
</evidence>
<dbReference type="InterPro" id="IPR001584">
    <property type="entry name" value="Integrase_cat-core"/>
</dbReference>
<dbReference type="InterPro" id="IPR012337">
    <property type="entry name" value="RNaseH-like_sf"/>
</dbReference>
<evidence type="ECO:0000313" key="12">
    <source>
        <dbReference type="EMBL" id="CEM33199.1"/>
    </source>
</evidence>
<evidence type="ECO:0000256" key="7">
    <source>
        <dbReference type="ARBA" id="ARBA00022918"/>
    </source>
</evidence>
<feature type="region of interest" description="Disordered" evidence="10">
    <location>
        <begin position="211"/>
        <end position="239"/>
    </location>
</feature>
<keyword evidence="8" id="KW-0548">Nucleotidyltransferase</keyword>
<keyword evidence="5" id="KW-0460">Magnesium</keyword>
<dbReference type="GO" id="GO:0003887">
    <property type="term" value="F:DNA-directed DNA polymerase activity"/>
    <property type="evidence" value="ECO:0007669"/>
    <property type="project" value="UniProtKB-KW"/>
</dbReference>
<evidence type="ECO:0000256" key="6">
    <source>
        <dbReference type="ARBA" id="ARBA00022908"/>
    </source>
</evidence>
<dbReference type="InterPro" id="IPR039537">
    <property type="entry name" value="Retrotran_Ty1/copia-like"/>
</dbReference>
<keyword evidence="2" id="KW-0479">Metal-binding</keyword>
<dbReference type="Gene3D" id="3.30.420.10">
    <property type="entry name" value="Ribonuclease H-like superfamily/Ribonuclease H"/>
    <property type="match status" value="1"/>
</dbReference>
<keyword evidence="8" id="KW-0808">Transferase</keyword>
<dbReference type="GO" id="GO:0004519">
    <property type="term" value="F:endonuclease activity"/>
    <property type="evidence" value="ECO:0007669"/>
    <property type="project" value="UniProtKB-KW"/>
</dbReference>
<evidence type="ECO:0000259" key="11">
    <source>
        <dbReference type="PROSITE" id="PS50994"/>
    </source>
</evidence>
<dbReference type="InterPro" id="IPR057670">
    <property type="entry name" value="SH3_retrovirus"/>
</dbReference>
<dbReference type="PANTHER" id="PTHR42648">
    <property type="entry name" value="TRANSPOSASE, PUTATIVE-RELATED"/>
    <property type="match status" value="1"/>
</dbReference>
<evidence type="ECO:0000256" key="10">
    <source>
        <dbReference type="SAM" id="MobiDB-lite"/>
    </source>
</evidence>
<dbReference type="GO" id="GO:0015074">
    <property type="term" value="P:DNA integration"/>
    <property type="evidence" value="ECO:0007669"/>
    <property type="project" value="UniProtKB-KW"/>
</dbReference>
<dbReference type="GO" id="GO:0006310">
    <property type="term" value="P:DNA recombination"/>
    <property type="evidence" value="ECO:0007669"/>
    <property type="project" value="UniProtKB-KW"/>
</dbReference>
<dbReference type="InParanoid" id="A0A0G4GRN3"/>
<dbReference type="Proteomes" id="UP000041254">
    <property type="component" value="Unassembled WGS sequence"/>
</dbReference>
<dbReference type="EMBL" id="CDMY01000778">
    <property type="protein sequence ID" value="CEM33199.1"/>
    <property type="molecule type" value="Genomic_DNA"/>
</dbReference>
<keyword evidence="8" id="KW-0239">DNA-directed DNA polymerase</keyword>
<dbReference type="SUPFAM" id="SSF53098">
    <property type="entry name" value="Ribonuclease H-like"/>
    <property type="match status" value="1"/>
</dbReference>
<keyword evidence="13" id="KW-1185">Reference proteome</keyword>
<evidence type="ECO:0000256" key="9">
    <source>
        <dbReference type="ARBA" id="ARBA00023172"/>
    </source>
</evidence>
<name>A0A0G4GRN3_VITBC</name>
<dbReference type="OMA" id="NTACHIR"/>
<keyword evidence="3" id="KW-0255">Endonuclease</keyword>
<reference evidence="12 13" key="1">
    <citation type="submission" date="2014-11" db="EMBL/GenBank/DDBJ databases">
        <authorList>
            <person name="Zhu J."/>
            <person name="Qi W."/>
            <person name="Song R."/>
        </authorList>
    </citation>
    <scope>NUCLEOTIDE SEQUENCE [LARGE SCALE GENOMIC DNA]</scope>
</reference>
<accession>A0A0G4GRN3</accession>
<keyword evidence="6" id="KW-0229">DNA integration</keyword>
<dbReference type="GO" id="GO:0046872">
    <property type="term" value="F:metal ion binding"/>
    <property type="evidence" value="ECO:0007669"/>
    <property type="project" value="UniProtKB-KW"/>
</dbReference>
<keyword evidence="7" id="KW-0695">RNA-directed DNA polymerase</keyword>
<keyword evidence="9" id="KW-0233">DNA recombination</keyword>
<proteinExistence type="predicted"/>
<organism evidence="12 13">
    <name type="scientific">Vitrella brassicaformis (strain CCMP3155)</name>
    <dbReference type="NCBI Taxonomy" id="1169540"/>
    <lineage>
        <taxon>Eukaryota</taxon>
        <taxon>Sar</taxon>
        <taxon>Alveolata</taxon>
        <taxon>Colpodellida</taxon>
        <taxon>Vitrellaceae</taxon>
        <taxon>Vitrella</taxon>
    </lineage>
</organism>
<dbReference type="Pfam" id="PF25597">
    <property type="entry name" value="SH3_retrovirus"/>
    <property type="match status" value="1"/>
</dbReference>
<evidence type="ECO:0000313" key="13">
    <source>
        <dbReference type="Proteomes" id="UP000041254"/>
    </source>
</evidence>
<dbReference type="PANTHER" id="PTHR42648:SF11">
    <property type="entry name" value="TRANSPOSON TY4-P GAG-POL POLYPROTEIN"/>
    <property type="match status" value="1"/>
</dbReference>
<evidence type="ECO:0000256" key="1">
    <source>
        <dbReference type="ARBA" id="ARBA00022722"/>
    </source>
</evidence>
<dbReference type="InterPro" id="IPR036397">
    <property type="entry name" value="RNaseH_sf"/>
</dbReference>